<proteinExistence type="predicted"/>
<reference evidence="2" key="1">
    <citation type="submission" date="2017-02" db="EMBL/GenBank/DDBJ databases">
        <title>Comparative genomics and description of representatives of a novel lineage of planctomycetes thriving in anoxic sediments.</title>
        <authorList>
            <person name="Spring S."/>
            <person name="Bunk B."/>
            <person name="Sproer C."/>
        </authorList>
    </citation>
    <scope>NUCLEOTIDE SEQUENCE [LARGE SCALE GENOMIC DNA]</scope>
    <source>
        <strain evidence="2">ST-NAGAB-D1</strain>
    </source>
</reference>
<organism evidence="1 2">
    <name type="scientific">Anaerohalosphaera lusitana</name>
    <dbReference type="NCBI Taxonomy" id="1936003"/>
    <lineage>
        <taxon>Bacteria</taxon>
        <taxon>Pseudomonadati</taxon>
        <taxon>Planctomycetota</taxon>
        <taxon>Phycisphaerae</taxon>
        <taxon>Sedimentisphaerales</taxon>
        <taxon>Anaerohalosphaeraceae</taxon>
        <taxon>Anaerohalosphaera</taxon>
    </lineage>
</organism>
<evidence type="ECO:0000313" key="1">
    <source>
        <dbReference type="EMBL" id="AQT68362.1"/>
    </source>
</evidence>
<sequence length="61" mass="6675">MPKVKIDKNLYKRAEEAAQAEGYSSVDELVIHLIELAVAKSEGGDNADAVEEQLRGLGYIE</sequence>
<dbReference type="STRING" id="1936003.STSP2_01522"/>
<dbReference type="Proteomes" id="UP000189674">
    <property type="component" value="Chromosome"/>
</dbReference>
<accession>A0A1U9NKB2</accession>
<keyword evidence="2" id="KW-1185">Reference proteome</keyword>
<protein>
    <submittedName>
        <fullName evidence="1">Uncharacterized protein</fullName>
    </submittedName>
</protein>
<dbReference type="AlphaFoldDB" id="A0A1U9NKB2"/>
<evidence type="ECO:0000313" key="2">
    <source>
        <dbReference type="Proteomes" id="UP000189674"/>
    </source>
</evidence>
<dbReference type="OrthoDB" id="291650at2"/>
<dbReference type="EMBL" id="CP019791">
    <property type="protein sequence ID" value="AQT68362.1"/>
    <property type="molecule type" value="Genomic_DNA"/>
</dbReference>
<gene>
    <name evidence="1" type="ORF">STSP2_01522</name>
</gene>
<dbReference type="RefSeq" id="WP_146661297.1">
    <property type="nucleotide sequence ID" value="NZ_CP019791.1"/>
</dbReference>
<name>A0A1U9NKB2_9BACT</name>
<dbReference type="KEGG" id="alus:STSP2_01522"/>